<feature type="domain" description="Response regulatory" evidence="3">
    <location>
        <begin position="11"/>
        <end position="122"/>
    </location>
</feature>
<dbReference type="InterPro" id="IPR050595">
    <property type="entry name" value="Bact_response_regulator"/>
</dbReference>
<proteinExistence type="predicted"/>
<dbReference type="Proteomes" id="UP000614714">
    <property type="component" value="Unassembled WGS sequence"/>
</dbReference>
<evidence type="ECO:0000313" key="5">
    <source>
        <dbReference type="Proteomes" id="UP000614714"/>
    </source>
</evidence>
<feature type="modified residue" description="4-aspartylphosphate" evidence="2">
    <location>
        <position position="62"/>
    </location>
</feature>
<dbReference type="PANTHER" id="PTHR44591">
    <property type="entry name" value="STRESS RESPONSE REGULATOR PROTEIN 1"/>
    <property type="match status" value="1"/>
</dbReference>
<dbReference type="EMBL" id="JAEMHL010000007">
    <property type="protein sequence ID" value="MBJ6751239.1"/>
    <property type="molecule type" value="Genomic_DNA"/>
</dbReference>
<dbReference type="InterPro" id="IPR011006">
    <property type="entry name" value="CheY-like_superfamily"/>
</dbReference>
<dbReference type="InterPro" id="IPR001789">
    <property type="entry name" value="Sig_transdc_resp-reg_receiver"/>
</dbReference>
<dbReference type="RefSeq" id="WP_199389727.1">
    <property type="nucleotide sequence ID" value="NZ_JAEMHL010000007.1"/>
</dbReference>
<evidence type="ECO:0000256" key="2">
    <source>
        <dbReference type="PROSITE-ProRule" id="PRU00169"/>
    </source>
</evidence>
<dbReference type="SUPFAM" id="SSF52172">
    <property type="entry name" value="CheY-like"/>
    <property type="match status" value="1"/>
</dbReference>
<dbReference type="Gene3D" id="3.40.50.2300">
    <property type="match status" value="1"/>
</dbReference>
<evidence type="ECO:0000313" key="4">
    <source>
        <dbReference type="EMBL" id="MBJ6751239.1"/>
    </source>
</evidence>
<keyword evidence="5" id="KW-1185">Reference proteome</keyword>
<gene>
    <name evidence="4" type="ORF">JFN91_13545</name>
</gene>
<sequence length="132" mass="14791">MRQDEPACSTTILLVDDEAQLRAMLHDLLVRQGYNVIQAIDGQDALEKFKQNQQSISLVVTDIVMPRMDGISSYKIISTIDPSIKVLYMSGYVPERPLPEGVSILIKPFSPIDILQAIRSILGEKPPSFHIR</sequence>
<accession>A0ABS0YFY7</accession>
<reference evidence="4 5" key="1">
    <citation type="submission" date="2020-12" db="EMBL/GenBank/DDBJ databases">
        <title>Geomonas sp. Red421, isolated from paddy soil.</title>
        <authorList>
            <person name="Xu Z."/>
            <person name="Zhang Z."/>
            <person name="Masuda Y."/>
            <person name="Itoh H."/>
            <person name="Senoo K."/>
        </authorList>
    </citation>
    <scope>NUCLEOTIDE SEQUENCE [LARGE SCALE GENOMIC DNA]</scope>
    <source>
        <strain evidence="4 5">Red421</strain>
    </source>
</reference>
<dbReference type="SMART" id="SM00448">
    <property type="entry name" value="REC"/>
    <property type="match status" value="1"/>
</dbReference>
<dbReference type="PROSITE" id="PS50110">
    <property type="entry name" value="RESPONSE_REGULATORY"/>
    <property type="match status" value="1"/>
</dbReference>
<evidence type="ECO:0000256" key="1">
    <source>
        <dbReference type="ARBA" id="ARBA00022553"/>
    </source>
</evidence>
<dbReference type="PANTHER" id="PTHR44591:SF21">
    <property type="entry name" value="TWO-COMPONENT RESPONSE REGULATOR"/>
    <property type="match status" value="1"/>
</dbReference>
<comment type="caution">
    <text evidence="4">The sequence shown here is derived from an EMBL/GenBank/DDBJ whole genome shotgun (WGS) entry which is preliminary data.</text>
</comment>
<evidence type="ECO:0000259" key="3">
    <source>
        <dbReference type="PROSITE" id="PS50110"/>
    </source>
</evidence>
<protein>
    <submittedName>
        <fullName evidence="4">Response regulator</fullName>
    </submittedName>
</protein>
<keyword evidence="1 2" id="KW-0597">Phosphoprotein</keyword>
<organism evidence="4 5">
    <name type="scientific">Geomonas anaerohicana</name>
    <dbReference type="NCBI Taxonomy" id="2798583"/>
    <lineage>
        <taxon>Bacteria</taxon>
        <taxon>Pseudomonadati</taxon>
        <taxon>Thermodesulfobacteriota</taxon>
        <taxon>Desulfuromonadia</taxon>
        <taxon>Geobacterales</taxon>
        <taxon>Geobacteraceae</taxon>
        <taxon>Geomonas</taxon>
    </lineage>
</organism>
<dbReference type="Pfam" id="PF00072">
    <property type="entry name" value="Response_reg"/>
    <property type="match status" value="1"/>
</dbReference>
<name>A0ABS0YFY7_9BACT</name>